<keyword evidence="6" id="KW-1185">Reference proteome</keyword>
<dbReference type="AlphaFoldDB" id="A0A423W3K4"/>
<dbReference type="InterPro" id="IPR036188">
    <property type="entry name" value="FAD/NAD-bd_sf"/>
</dbReference>
<evidence type="ECO:0000256" key="2">
    <source>
        <dbReference type="ARBA" id="ARBA00022630"/>
    </source>
</evidence>
<dbReference type="Proteomes" id="UP000284375">
    <property type="component" value="Unassembled WGS sequence"/>
</dbReference>
<evidence type="ECO:0000313" key="5">
    <source>
        <dbReference type="EMBL" id="ROV97908.1"/>
    </source>
</evidence>
<evidence type="ECO:0000256" key="1">
    <source>
        <dbReference type="ARBA" id="ARBA00010139"/>
    </source>
</evidence>
<evidence type="ECO:0000256" key="4">
    <source>
        <dbReference type="ARBA" id="ARBA00023002"/>
    </source>
</evidence>
<evidence type="ECO:0008006" key="7">
    <source>
        <dbReference type="Google" id="ProtNLM"/>
    </source>
</evidence>
<protein>
    <recommendedName>
        <fullName evidence="7">L-ornithine N(5)-oxygenase</fullName>
    </recommendedName>
</protein>
<accession>A0A423W3K4</accession>
<comment type="caution">
    <text evidence="5">The sequence shown here is derived from an EMBL/GenBank/DDBJ whole genome shotgun (WGS) entry which is preliminary data.</text>
</comment>
<keyword evidence="3" id="KW-0274">FAD</keyword>
<dbReference type="Pfam" id="PF00743">
    <property type="entry name" value="FMO-like"/>
    <property type="match status" value="1"/>
</dbReference>
<organism evidence="5 6">
    <name type="scientific">Cytospora chrysosperma</name>
    <name type="common">Cytospora canker fungus</name>
    <name type="synonym">Sphaeria chrysosperma</name>
    <dbReference type="NCBI Taxonomy" id="252740"/>
    <lineage>
        <taxon>Eukaryota</taxon>
        <taxon>Fungi</taxon>
        <taxon>Dikarya</taxon>
        <taxon>Ascomycota</taxon>
        <taxon>Pezizomycotina</taxon>
        <taxon>Sordariomycetes</taxon>
        <taxon>Sordariomycetidae</taxon>
        <taxon>Diaporthales</taxon>
        <taxon>Cytosporaceae</taxon>
        <taxon>Cytospora</taxon>
    </lineage>
</organism>
<reference evidence="5 6" key="1">
    <citation type="submission" date="2015-09" db="EMBL/GenBank/DDBJ databases">
        <title>Host preference determinants of Valsa canker pathogens revealed by comparative genomics.</title>
        <authorList>
            <person name="Yin Z."/>
            <person name="Huang L."/>
        </authorList>
    </citation>
    <scope>NUCLEOTIDE SEQUENCE [LARGE SCALE GENOMIC DNA]</scope>
    <source>
        <strain evidence="5 6">YSFL</strain>
    </source>
</reference>
<sequence>MLTCSRWLNKYPAHSYQYTFAPNPHWSSLYAPGPEIQKYLQGVAEKFGATRFIKTQHQVVRCVWNAETKKWLVRVQKTDSGDVFEEEVDVVLAARGQLNDVSWPEVPGLDKYRGKLLHSAEWDEGYEFRNKRVGVIGNGSSSIQIVPRLQPLEGIKLSVFMRSPTWISGAFGDAAMISLGLDPNDTSFTPEQREAMANDAKGYLRMRKAIEDSGNRIHDSSIPDTELQQKLISEFTQSMHEKLSKKPELRSAIIPTFAPGCRRLTPGKGYLESLCQDHVDVVTDSIAEITETGIKLVNGREVEVDALVCATGFRTSAPPNFEVVGKGGLTLAQRWTPHPESYMSIMVDGFPNYLMMFGPNSAVGFGSLTTILESECDYCVKVLRKLQKEDYATIEPKQERVRDFQQYVGAYFEKTVYLDKCKSWYRSEGGRGNWIIGLWPGSTLHALDTWMSPRWEDFNYESVDHTGNALRWMGNGWSVTQTAGDLSWYLNPDEVDWPAEGKPEESARFKARPWSH</sequence>
<dbReference type="STRING" id="252740.A0A423W3K4"/>
<keyword evidence="4" id="KW-0560">Oxidoreductase</keyword>
<keyword evidence="2" id="KW-0285">Flavoprotein</keyword>
<dbReference type="OrthoDB" id="74360at2759"/>
<dbReference type="SUPFAM" id="SSF51905">
    <property type="entry name" value="FAD/NAD(P)-binding domain"/>
    <property type="match status" value="3"/>
</dbReference>
<dbReference type="InterPro" id="IPR051209">
    <property type="entry name" value="FAD-bind_Monooxygenase_sf"/>
</dbReference>
<evidence type="ECO:0000256" key="3">
    <source>
        <dbReference type="ARBA" id="ARBA00022827"/>
    </source>
</evidence>
<gene>
    <name evidence="5" type="ORF">VSDG_04831</name>
</gene>
<dbReference type="GO" id="GO:0050661">
    <property type="term" value="F:NADP binding"/>
    <property type="evidence" value="ECO:0007669"/>
    <property type="project" value="InterPro"/>
</dbReference>
<dbReference type="EMBL" id="LJZO01000015">
    <property type="protein sequence ID" value="ROV97908.1"/>
    <property type="molecule type" value="Genomic_DNA"/>
</dbReference>
<dbReference type="GO" id="GO:0004499">
    <property type="term" value="F:N,N-dimethylaniline monooxygenase activity"/>
    <property type="evidence" value="ECO:0007669"/>
    <property type="project" value="InterPro"/>
</dbReference>
<name>A0A423W3K4_CYTCH</name>
<dbReference type="PANTHER" id="PTHR42877:SF7">
    <property type="entry name" value="FLAVIN-BINDING MONOOXYGENASE-RELATED"/>
    <property type="match status" value="1"/>
</dbReference>
<dbReference type="PANTHER" id="PTHR42877">
    <property type="entry name" value="L-ORNITHINE N(5)-MONOOXYGENASE-RELATED"/>
    <property type="match status" value="1"/>
</dbReference>
<comment type="similarity">
    <text evidence="1">Belongs to the FAD-binding monooxygenase family.</text>
</comment>
<dbReference type="InterPro" id="IPR020946">
    <property type="entry name" value="Flavin_mOase-like"/>
</dbReference>
<proteinExistence type="inferred from homology"/>
<evidence type="ECO:0000313" key="6">
    <source>
        <dbReference type="Proteomes" id="UP000284375"/>
    </source>
</evidence>
<dbReference type="Gene3D" id="3.50.50.60">
    <property type="entry name" value="FAD/NAD(P)-binding domain"/>
    <property type="match status" value="2"/>
</dbReference>
<dbReference type="GO" id="GO:0050660">
    <property type="term" value="F:flavin adenine dinucleotide binding"/>
    <property type="evidence" value="ECO:0007669"/>
    <property type="project" value="InterPro"/>
</dbReference>